<reference evidence="3" key="1">
    <citation type="submission" date="2018-12" db="EMBL/GenBank/DDBJ databases">
        <title>Tengunoibacter tsumagoiensis gen. nov., sp. nov., Dictyobacter kobayashii sp. nov., D. alpinus sp. nov., and D. joshuensis sp. nov. and description of Dictyobacteraceae fam. nov. within the order Ktedonobacterales isolated from Tengu-no-mugimeshi.</title>
        <authorList>
            <person name="Wang C.M."/>
            <person name="Zheng Y."/>
            <person name="Sakai Y."/>
            <person name="Toyoda A."/>
            <person name="Minakuchi Y."/>
            <person name="Abe K."/>
            <person name="Yokota A."/>
            <person name="Yabe S."/>
        </authorList>
    </citation>
    <scope>NUCLEOTIDE SEQUENCE [LARGE SCALE GENOMIC DNA]</scope>
    <source>
        <strain evidence="3">Uno16</strain>
    </source>
</reference>
<evidence type="ECO:0000313" key="2">
    <source>
        <dbReference type="EMBL" id="GCE29090.1"/>
    </source>
</evidence>
<sequence length="166" mass="18050">MFSYQRRYRARSPFLVAFILFVIGLVFGIIGLVFGLNSQSFMVGAVSTTGRIVQCDYSGDDSSFNSSENARDHINSSACSPVVSFTTKSGEEVHFTSSFSSSSYHPGDTVSVSYHANQPRDARISDFLALWLLPVIFGGIGVLFLLIGCSIVIIPLLVARSMMSRG</sequence>
<evidence type="ECO:0000256" key="1">
    <source>
        <dbReference type="SAM" id="Phobius"/>
    </source>
</evidence>
<protein>
    <recommendedName>
        <fullName evidence="4">DUF3592 domain-containing protein</fullName>
    </recommendedName>
</protein>
<feature type="transmembrane region" description="Helical" evidence="1">
    <location>
        <begin position="128"/>
        <end position="158"/>
    </location>
</feature>
<name>A0A402BCQ3_9CHLR</name>
<proteinExistence type="predicted"/>
<keyword evidence="1" id="KW-1133">Transmembrane helix</keyword>
<evidence type="ECO:0000313" key="3">
    <source>
        <dbReference type="Proteomes" id="UP000287171"/>
    </source>
</evidence>
<comment type="caution">
    <text evidence="2">The sequence shown here is derived from an EMBL/GenBank/DDBJ whole genome shotgun (WGS) entry which is preliminary data.</text>
</comment>
<keyword evidence="1" id="KW-0472">Membrane</keyword>
<dbReference type="OrthoDB" id="2242169at2"/>
<keyword evidence="3" id="KW-1185">Reference proteome</keyword>
<feature type="transmembrane region" description="Helical" evidence="1">
    <location>
        <begin position="12"/>
        <end position="34"/>
    </location>
</feature>
<dbReference type="AlphaFoldDB" id="A0A402BCQ3"/>
<dbReference type="EMBL" id="BIFT01000001">
    <property type="protein sequence ID" value="GCE29090.1"/>
    <property type="molecule type" value="Genomic_DNA"/>
</dbReference>
<accession>A0A402BCQ3</accession>
<organism evidence="2 3">
    <name type="scientific">Dictyobacter alpinus</name>
    <dbReference type="NCBI Taxonomy" id="2014873"/>
    <lineage>
        <taxon>Bacteria</taxon>
        <taxon>Bacillati</taxon>
        <taxon>Chloroflexota</taxon>
        <taxon>Ktedonobacteria</taxon>
        <taxon>Ktedonobacterales</taxon>
        <taxon>Dictyobacteraceae</taxon>
        <taxon>Dictyobacter</taxon>
    </lineage>
</organism>
<dbReference type="RefSeq" id="WP_126629231.1">
    <property type="nucleotide sequence ID" value="NZ_BIFT01000001.1"/>
</dbReference>
<gene>
    <name evidence="2" type="ORF">KDA_45740</name>
</gene>
<keyword evidence="1" id="KW-0812">Transmembrane</keyword>
<evidence type="ECO:0008006" key="4">
    <source>
        <dbReference type="Google" id="ProtNLM"/>
    </source>
</evidence>
<dbReference type="Proteomes" id="UP000287171">
    <property type="component" value="Unassembled WGS sequence"/>
</dbReference>